<reference evidence="1" key="2">
    <citation type="journal article" date="2015" name="Data Brief">
        <title>Shoot transcriptome of the giant reed, Arundo donax.</title>
        <authorList>
            <person name="Barrero R.A."/>
            <person name="Guerrero F.D."/>
            <person name="Moolhuijzen P."/>
            <person name="Goolsby J.A."/>
            <person name="Tidwell J."/>
            <person name="Bellgard S.E."/>
            <person name="Bellgard M.I."/>
        </authorList>
    </citation>
    <scope>NUCLEOTIDE SEQUENCE</scope>
    <source>
        <tissue evidence="1">Shoot tissue taken approximately 20 cm above the soil surface</tissue>
    </source>
</reference>
<proteinExistence type="predicted"/>
<reference evidence="1" key="1">
    <citation type="submission" date="2014-09" db="EMBL/GenBank/DDBJ databases">
        <authorList>
            <person name="Magalhaes I.L.F."/>
            <person name="Oliveira U."/>
            <person name="Santos F.R."/>
            <person name="Vidigal T.H.D.A."/>
            <person name="Brescovit A.D."/>
            <person name="Santos A.J."/>
        </authorList>
    </citation>
    <scope>NUCLEOTIDE SEQUENCE</scope>
    <source>
        <tissue evidence="1">Shoot tissue taken approximately 20 cm above the soil surface</tissue>
    </source>
</reference>
<accession>A0A0A9B5W9</accession>
<protein>
    <submittedName>
        <fullName evidence="1">Uncharacterized protein</fullName>
    </submittedName>
</protein>
<name>A0A0A9B5W9_ARUDO</name>
<organism evidence="1">
    <name type="scientific">Arundo donax</name>
    <name type="common">Giant reed</name>
    <name type="synonym">Donax arundinaceus</name>
    <dbReference type="NCBI Taxonomy" id="35708"/>
    <lineage>
        <taxon>Eukaryota</taxon>
        <taxon>Viridiplantae</taxon>
        <taxon>Streptophyta</taxon>
        <taxon>Embryophyta</taxon>
        <taxon>Tracheophyta</taxon>
        <taxon>Spermatophyta</taxon>
        <taxon>Magnoliopsida</taxon>
        <taxon>Liliopsida</taxon>
        <taxon>Poales</taxon>
        <taxon>Poaceae</taxon>
        <taxon>PACMAD clade</taxon>
        <taxon>Arundinoideae</taxon>
        <taxon>Arundineae</taxon>
        <taxon>Arundo</taxon>
    </lineage>
</organism>
<sequence>MIHSTARPRNCSSFYDHFVWCLNFEEGSTLLWPNRSEVQNGTPQGPAPYPLLGFRCASSDQKRKATSAAATSDHLPSSGFVSASSPAAPSSGVLVLLSYQQQKILLWTKVSPAAMLRKEALCDLFVSDTELKRCSKVLDYLKGNDTVVDVDVPGCDPNERFLKPSDLARLLALAVLKWIIALHSAG</sequence>
<dbReference type="EMBL" id="GBRH01240357">
    <property type="protein sequence ID" value="JAD57538.1"/>
    <property type="molecule type" value="Transcribed_RNA"/>
</dbReference>
<dbReference type="AlphaFoldDB" id="A0A0A9B5W9"/>
<evidence type="ECO:0000313" key="1">
    <source>
        <dbReference type="EMBL" id="JAD57538.1"/>
    </source>
</evidence>